<protein>
    <submittedName>
        <fullName evidence="1">Uncharacterized protein</fullName>
    </submittedName>
</protein>
<evidence type="ECO:0000313" key="1">
    <source>
        <dbReference type="EMBL" id="GAH66024.1"/>
    </source>
</evidence>
<sequence length="46" mass="5264">QAFIKVLISNLGLDVKVTVENILSNENRSLEIYFEPSINRNLRISC</sequence>
<dbReference type="AlphaFoldDB" id="X1IIT9"/>
<dbReference type="EMBL" id="BARU01025403">
    <property type="protein sequence ID" value="GAH66024.1"/>
    <property type="molecule type" value="Genomic_DNA"/>
</dbReference>
<gene>
    <name evidence="1" type="ORF">S03H2_40933</name>
</gene>
<proteinExistence type="predicted"/>
<comment type="caution">
    <text evidence="1">The sequence shown here is derived from an EMBL/GenBank/DDBJ whole genome shotgun (WGS) entry which is preliminary data.</text>
</comment>
<accession>X1IIT9</accession>
<reference evidence="1" key="1">
    <citation type="journal article" date="2014" name="Front. Microbiol.">
        <title>High frequency of phylogenetically diverse reductive dehalogenase-homologous genes in deep subseafloor sedimentary metagenomes.</title>
        <authorList>
            <person name="Kawai M."/>
            <person name="Futagami T."/>
            <person name="Toyoda A."/>
            <person name="Takaki Y."/>
            <person name="Nishi S."/>
            <person name="Hori S."/>
            <person name="Arai W."/>
            <person name="Tsubouchi T."/>
            <person name="Morono Y."/>
            <person name="Uchiyama I."/>
            <person name="Ito T."/>
            <person name="Fujiyama A."/>
            <person name="Inagaki F."/>
            <person name="Takami H."/>
        </authorList>
    </citation>
    <scope>NUCLEOTIDE SEQUENCE</scope>
    <source>
        <strain evidence="1">Expedition CK06-06</strain>
    </source>
</reference>
<feature type="non-terminal residue" evidence="1">
    <location>
        <position position="1"/>
    </location>
</feature>
<name>X1IIT9_9ZZZZ</name>
<organism evidence="1">
    <name type="scientific">marine sediment metagenome</name>
    <dbReference type="NCBI Taxonomy" id="412755"/>
    <lineage>
        <taxon>unclassified sequences</taxon>
        <taxon>metagenomes</taxon>
        <taxon>ecological metagenomes</taxon>
    </lineage>
</organism>